<dbReference type="Proteomes" id="UP000315003">
    <property type="component" value="Chromosome"/>
</dbReference>
<keyword evidence="2" id="KW-0812">Transmembrane</keyword>
<proteinExistence type="predicted"/>
<gene>
    <name evidence="3" type="ORF">SV7mr_11290</name>
</gene>
<name>A0A517SR90_9BACT</name>
<feature type="transmembrane region" description="Helical" evidence="2">
    <location>
        <begin position="63"/>
        <end position="87"/>
    </location>
</feature>
<evidence type="ECO:0000313" key="3">
    <source>
        <dbReference type="EMBL" id="QDT58636.1"/>
    </source>
</evidence>
<keyword evidence="2" id="KW-1133">Transmembrane helix</keyword>
<dbReference type="EMBL" id="CP036272">
    <property type="protein sequence ID" value="QDT58636.1"/>
    <property type="molecule type" value="Genomic_DNA"/>
</dbReference>
<keyword evidence="4" id="KW-1185">Reference proteome</keyword>
<dbReference type="RefSeq" id="WP_419188131.1">
    <property type="nucleotide sequence ID" value="NZ_CP036272.1"/>
</dbReference>
<sequence>MKRRKTPDLHLRESAITETVSALQNRIDDRFPDSGLSKLCGHLVHVAETSANRSSGIGRGVPWIRVCGYGLAVLLIGSITGTLWTVADSVRISEGPTSWTEIVGMLDGGANVLLILGAGLYFLISMEIRIKRRRALAAVHELRSISHVVDMHQLTKDPERMLSRYQSTSNSPTASMTPFELSRYLDYCSEMLSLIGKLSALYVQGFDDPVAVQAVSDLEQLTTSLSRKIWQKIVLLNQISESGEALRVLEESKPSSDSQAADEPVGSQTPEA</sequence>
<protein>
    <submittedName>
        <fullName evidence="3">Uncharacterized protein</fullName>
    </submittedName>
</protein>
<evidence type="ECO:0000256" key="1">
    <source>
        <dbReference type="SAM" id="MobiDB-lite"/>
    </source>
</evidence>
<organism evidence="3 4">
    <name type="scientific">Stieleria bergensis</name>
    <dbReference type="NCBI Taxonomy" id="2528025"/>
    <lineage>
        <taxon>Bacteria</taxon>
        <taxon>Pseudomonadati</taxon>
        <taxon>Planctomycetota</taxon>
        <taxon>Planctomycetia</taxon>
        <taxon>Pirellulales</taxon>
        <taxon>Pirellulaceae</taxon>
        <taxon>Stieleria</taxon>
    </lineage>
</organism>
<feature type="transmembrane region" description="Helical" evidence="2">
    <location>
        <begin position="102"/>
        <end position="124"/>
    </location>
</feature>
<evidence type="ECO:0000256" key="2">
    <source>
        <dbReference type="SAM" id="Phobius"/>
    </source>
</evidence>
<feature type="region of interest" description="Disordered" evidence="1">
    <location>
        <begin position="248"/>
        <end position="272"/>
    </location>
</feature>
<evidence type="ECO:0000313" key="4">
    <source>
        <dbReference type="Proteomes" id="UP000315003"/>
    </source>
</evidence>
<reference evidence="3 4" key="1">
    <citation type="submission" date="2019-02" db="EMBL/GenBank/DDBJ databases">
        <title>Deep-cultivation of Planctomycetes and their phenomic and genomic characterization uncovers novel biology.</title>
        <authorList>
            <person name="Wiegand S."/>
            <person name="Jogler M."/>
            <person name="Boedeker C."/>
            <person name="Pinto D."/>
            <person name="Vollmers J."/>
            <person name="Rivas-Marin E."/>
            <person name="Kohn T."/>
            <person name="Peeters S.H."/>
            <person name="Heuer A."/>
            <person name="Rast P."/>
            <person name="Oberbeckmann S."/>
            <person name="Bunk B."/>
            <person name="Jeske O."/>
            <person name="Meyerdierks A."/>
            <person name="Storesund J.E."/>
            <person name="Kallscheuer N."/>
            <person name="Luecker S."/>
            <person name="Lage O.M."/>
            <person name="Pohl T."/>
            <person name="Merkel B.J."/>
            <person name="Hornburger P."/>
            <person name="Mueller R.-W."/>
            <person name="Bruemmer F."/>
            <person name="Labrenz M."/>
            <person name="Spormann A.M."/>
            <person name="Op den Camp H."/>
            <person name="Overmann J."/>
            <person name="Amann R."/>
            <person name="Jetten M.S.M."/>
            <person name="Mascher T."/>
            <person name="Medema M.H."/>
            <person name="Devos D.P."/>
            <person name="Kaster A.-K."/>
            <person name="Ovreas L."/>
            <person name="Rohde M."/>
            <person name="Galperin M.Y."/>
            <person name="Jogler C."/>
        </authorList>
    </citation>
    <scope>NUCLEOTIDE SEQUENCE [LARGE SCALE GENOMIC DNA]</scope>
    <source>
        <strain evidence="3 4">SV_7m_r</strain>
    </source>
</reference>
<keyword evidence="2" id="KW-0472">Membrane</keyword>
<accession>A0A517SR90</accession>
<dbReference type="AlphaFoldDB" id="A0A517SR90"/>